<dbReference type="EMBL" id="CP020880">
    <property type="protein sequence ID" value="ART78035.1"/>
    <property type="molecule type" value="Genomic_DNA"/>
</dbReference>
<reference evidence="2 3" key="1">
    <citation type="submission" date="2017-04" db="EMBL/GenBank/DDBJ databases">
        <title>Complete Genome Sequence of the Bacillus horikoshii 20a strain from Cuatro Cienegas, Coahuila, Mexico.</title>
        <authorList>
            <person name="Zarza E."/>
            <person name="Alcaraz L.D."/>
            <person name="Aguilar-Salinas B."/>
            <person name="Islas A."/>
            <person name="Olmedo-Alvarez G."/>
        </authorList>
    </citation>
    <scope>NUCLEOTIDE SEQUENCE [LARGE SCALE GENOMIC DNA]</scope>
    <source>
        <strain evidence="2 3">20a</strain>
    </source>
</reference>
<keyword evidence="3" id="KW-1185">Reference proteome</keyword>
<dbReference type="InterPro" id="IPR025119">
    <property type="entry name" value="DUF4046"/>
</dbReference>
<feature type="domain" description="DUF4046" evidence="1">
    <location>
        <begin position="21"/>
        <end position="98"/>
    </location>
</feature>
<dbReference type="RefSeq" id="WP_088019532.1">
    <property type="nucleotide sequence ID" value="NZ_CP020880.1"/>
</dbReference>
<organism evidence="2 3">
    <name type="scientific">Sutcliffiella horikoshii</name>
    <dbReference type="NCBI Taxonomy" id="79883"/>
    <lineage>
        <taxon>Bacteria</taxon>
        <taxon>Bacillati</taxon>
        <taxon>Bacillota</taxon>
        <taxon>Bacilli</taxon>
        <taxon>Bacillales</taxon>
        <taxon>Bacillaceae</taxon>
        <taxon>Sutcliffiella</taxon>
    </lineage>
</organism>
<gene>
    <name evidence="2" type="ORF">B4U37_19220</name>
</gene>
<evidence type="ECO:0000313" key="2">
    <source>
        <dbReference type="EMBL" id="ART78035.1"/>
    </source>
</evidence>
<sequence>MHDELNIFRSMPMEVIIEKDIIKHYCQVIDGKRKALPKGLLDEDSNIIILLRYVLESKLGLTHNEIPMVSSKMIKENKLYGLLNHYRSFPKLIKFVYEG</sequence>
<accession>A0ABN4ZHZ6</accession>
<dbReference type="Proteomes" id="UP000195573">
    <property type="component" value="Chromosome"/>
</dbReference>
<dbReference type="Pfam" id="PF13255">
    <property type="entry name" value="DUF4046"/>
    <property type="match status" value="1"/>
</dbReference>
<evidence type="ECO:0000259" key="1">
    <source>
        <dbReference type="Pfam" id="PF13255"/>
    </source>
</evidence>
<name>A0ABN4ZHZ6_9BACI</name>
<evidence type="ECO:0000313" key="3">
    <source>
        <dbReference type="Proteomes" id="UP000195573"/>
    </source>
</evidence>
<proteinExistence type="predicted"/>
<dbReference type="GeneID" id="96740535"/>
<protein>
    <recommendedName>
        <fullName evidence="1">DUF4046 domain-containing protein</fullName>
    </recommendedName>
</protein>